<feature type="region of interest" description="Disordered" evidence="1">
    <location>
        <begin position="97"/>
        <end position="134"/>
    </location>
</feature>
<evidence type="ECO:0000313" key="3">
    <source>
        <dbReference type="EMBL" id="ALL13536.1"/>
    </source>
</evidence>
<dbReference type="KEGG" id="chq:AQ619_09330"/>
<gene>
    <name evidence="3" type="ORF">AQ619_09330</name>
</gene>
<dbReference type="OrthoDB" id="9800666at2"/>
<dbReference type="RefSeq" id="WP_062146626.1">
    <property type="nucleotide sequence ID" value="NZ_CP013002.1"/>
</dbReference>
<organism evidence="3 4">
    <name type="scientific">Caulobacter henricii</name>
    <dbReference type="NCBI Taxonomy" id="69395"/>
    <lineage>
        <taxon>Bacteria</taxon>
        <taxon>Pseudomonadati</taxon>
        <taxon>Pseudomonadota</taxon>
        <taxon>Alphaproteobacteria</taxon>
        <taxon>Caulobacterales</taxon>
        <taxon>Caulobacteraceae</taxon>
        <taxon>Caulobacter</taxon>
    </lineage>
</organism>
<feature type="signal peptide" evidence="2">
    <location>
        <begin position="1"/>
        <end position="22"/>
    </location>
</feature>
<protein>
    <submittedName>
        <fullName evidence="3">Uncharacterized protein</fullName>
    </submittedName>
</protein>
<reference evidence="3 4" key="1">
    <citation type="submission" date="2015-10" db="EMBL/GenBank/DDBJ databases">
        <title>Conservation of the essential genome among Caulobacter and Brevundimonas species.</title>
        <authorList>
            <person name="Scott D."/>
            <person name="Ely B."/>
        </authorList>
    </citation>
    <scope>NUCLEOTIDE SEQUENCE [LARGE SCALE GENOMIC DNA]</scope>
    <source>
        <strain evidence="3 4">CB4</strain>
    </source>
</reference>
<accession>A0A0P0NZB1</accession>
<dbReference type="Proteomes" id="UP000056905">
    <property type="component" value="Chromosome"/>
</dbReference>
<sequence>MTTSRLLATAAATALLSGAALAQTTDMSLDAPVEPIVQRVAPFQSVNPVILPAEIVPPGMVAPGPELPPSASMLGTDTAGVVPMSSQSPEVQATLKAGDPNVVSNAPIADTPANRALFGKPLSNAGKGSAPRGN</sequence>
<dbReference type="AlphaFoldDB" id="A0A0P0NZB1"/>
<evidence type="ECO:0000313" key="4">
    <source>
        <dbReference type="Proteomes" id="UP000056905"/>
    </source>
</evidence>
<keyword evidence="2" id="KW-0732">Signal</keyword>
<evidence type="ECO:0000256" key="2">
    <source>
        <dbReference type="SAM" id="SignalP"/>
    </source>
</evidence>
<name>A0A0P0NZB1_9CAUL</name>
<keyword evidence="4" id="KW-1185">Reference proteome</keyword>
<proteinExistence type="predicted"/>
<dbReference type="EMBL" id="CP013002">
    <property type="protein sequence ID" value="ALL13536.1"/>
    <property type="molecule type" value="Genomic_DNA"/>
</dbReference>
<feature type="chain" id="PRO_5006052553" evidence="2">
    <location>
        <begin position="23"/>
        <end position="134"/>
    </location>
</feature>
<evidence type="ECO:0000256" key="1">
    <source>
        <dbReference type="SAM" id="MobiDB-lite"/>
    </source>
</evidence>